<dbReference type="Proteomes" id="UP000239590">
    <property type="component" value="Unassembled WGS sequence"/>
</dbReference>
<comment type="function">
    <text evidence="5">Specifically catalyzes the decarboxylation of meso-diaminopimelate (meso-DAP) to L-lysine.</text>
</comment>
<keyword evidence="2 5" id="KW-0210">Decarboxylase</keyword>
<sequence length="411" mass="45784">MQLREGSYFIQNQKVTDLAERFGTPLYVYDGEKIIQQIQSIHQAFAGIDLKIKYACKALTSLAVLKLMRKHGVDLDVVSPQELQIGLRAGYAGNQMNFTPSGVSFDEIEFAVEQGAFVNLDNLDVLEKFGQKYGSSKPCMIRVKPNVAAGGNAKIMTAHEGSKFGIDIRQKAEILALVEKYDLKIVGLHQHTGSDVKEASAFIEAASRVFEFAYDFPDLQCIDLGGGFKVAYKEGDYTTDMEKFGAELSGFFREFCEKYGRNLQLWFEPGKYLVSECGYLLVSANVVKEAPGRTFVGVNSGLNHLIRPMMYDAYHHIVNASNPDDSEQDVYDVVGYICETDNFALGRTLNKVKANDILAILNAGAYGFAMSSQYNSRLRPAEVLVLNGEAHLIRQRETLEDVLRNQVEIDV</sequence>
<feature type="active site" description="Proton donor" evidence="7">
    <location>
        <position position="338"/>
    </location>
</feature>
<dbReference type="UniPathway" id="UPA00034">
    <property type="reaction ID" value="UER00027"/>
</dbReference>
<dbReference type="Gene3D" id="3.20.20.10">
    <property type="entry name" value="Alanine racemase"/>
    <property type="match status" value="1"/>
</dbReference>
<evidence type="ECO:0000256" key="5">
    <source>
        <dbReference type="HAMAP-Rule" id="MF_02120"/>
    </source>
</evidence>
<organism evidence="11 12">
    <name type="scientific">Siphonobacter curvatus</name>
    <dbReference type="NCBI Taxonomy" id="2094562"/>
    <lineage>
        <taxon>Bacteria</taxon>
        <taxon>Pseudomonadati</taxon>
        <taxon>Bacteroidota</taxon>
        <taxon>Cytophagia</taxon>
        <taxon>Cytophagales</taxon>
        <taxon>Cytophagaceae</taxon>
        <taxon>Siphonobacter</taxon>
    </lineage>
</organism>
<proteinExistence type="inferred from homology"/>
<comment type="catalytic activity">
    <reaction evidence="5 8">
        <text>meso-2,6-diaminopimelate + H(+) = L-lysine + CO2</text>
        <dbReference type="Rhea" id="RHEA:15101"/>
        <dbReference type="ChEBI" id="CHEBI:15378"/>
        <dbReference type="ChEBI" id="CHEBI:16526"/>
        <dbReference type="ChEBI" id="CHEBI:32551"/>
        <dbReference type="ChEBI" id="CHEBI:57791"/>
        <dbReference type="EC" id="4.1.1.20"/>
    </reaction>
</comment>
<evidence type="ECO:0000256" key="8">
    <source>
        <dbReference type="RuleBase" id="RU003738"/>
    </source>
</evidence>
<comment type="pathway">
    <text evidence="5 8">Amino-acid biosynthesis; L-lysine biosynthesis via DAP pathway; L-lysine from DL-2,6-diaminopimelate: step 1/1.</text>
</comment>
<dbReference type="OrthoDB" id="9802241at2"/>
<dbReference type="PRINTS" id="PR01179">
    <property type="entry name" value="ODADCRBXLASE"/>
</dbReference>
<protein>
    <recommendedName>
        <fullName evidence="5 6">Diaminopimelate decarboxylase</fullName>
        <shortName evidence="5">DAP decarboxylase</shortName>
        <shortName evidence="5">DAPDC</shortName>
        <ecNumber evidence="5 6">4.1.1.20</ecNumber>
    </recommendedName>
</protein>
<dbReference type="PRINTS" id="PR01181">
    <property type="entry name" value="DAPDCRBXLASE"/>
</dbReference>
<keyword evidence="5" id="KW-0028">Amino-acid biosynthesis</keyword>
<evidence type="ECO:0000259" key="10">
    <source>
        <dbReference type="Pfam" id="PF02784"/>
    </source>
</evidence>
<dbReference type="Pfam" id="PF02784">
    <property type="entry name" value="Orn_Arg_deC_N"/>
    <property type="match status" value="1"/>
</dbReference>
<comment type="subunit">
    <text evidence="5">Homodimer.</text>
</comment>
<gene>
    <name evidence="5 11" type="primary">lysA</name>
    <name evidence="11" type="ORF">C5O19_08695</name>
</gene>
<comment type="caution">
    <text evidence="11">The sequence shown here is derived from an EMBL/GenBank/DDBJ whole genome shotgun (WGS) entry which is preliminary data.</text>
</comment>
<comment type="cofactor">
    <cofactor evidence="1 5 7 8">
        <name>pyridoxal 5'-phosphate</name>
        <dbReference type="ChEBI" id="CHEBI:597326"/>
    </cofactor>
</comment>
<evidence type="ECO:0000256" key="3">
    <source>
        <dbReference type="ARBA" id="ARBA00022898"/>
    </source>
</evidence>
<evidence type="ECO:0000313" key="11">
    <source>
        <dbReference type="EMBL" id="PQA59693.1"/>
    </source>
</evidence>
<feature type="domain" description="Orn/DAP/Arg decarboxylase 2 C-terminal" evidence="9">
    <location>
        <begin position="27"/>
        <end position="364"/>
    </location>
</feature>
<dbReference type="FunFam" id="3.20.20.10:FF:000003">
    <property type="entry name" value="Diaminopimelate decarboxylase"/>
    <property type="match status" value="1"/>
</dbReference>
<feature type="domain" description="Orn/DAP/Arg decarboxylase 2 N-terminal" evidence="10">
    <location>
        <begin position="33"/>
        <end position="275"/>
    </location>
</feature>
<dbReference type="NCBIfam" id="TIGR01048">
    <property type="entry name" value="lysA"/>
    <property type="match status" value="1"/>
</dbReference>
<dbReference type="InterPro" id="IPR000183">
    <property type="entry name" value="Orn/DAP/Arg_de-COase"/>
</dbReference>
<evidence type="ECO:0000256" key="6">
    <source>
        <dbReference type="NCBIfam" id="TIGR01048"/>
    </source>
</evidence>
<comment type="caution">
    <text evidence="5">Lacks conserved residue(s) required for the propagation of feature annotation.</text>
</comment>
<dbReference type="CDD" id="cd06828">
    <property type="entry name" value="PLPDE_III_DapDC"/>
    <property type="match status" value="1"/>
</dbReference>
<dbReference type="HAMAP" id="MF_02120">
    <property type="entry name" value="LysA"/>
    <property type="match status" value="1"/>
</dbReference>
<dbReference type="EMBL" id="PTRA01000001">
    <property type="protein sequence ID" value="PQA59693.1"/>
    <property type="molecule type" value="Genomic_DNA"/>
</dbReference>
<feature type="binding site" evidence="5">
    <location>
        <position position="339"/>
    </location>
    <ligand>
        <name>substrate</name>
    </ligand>
</feature>
<dbReference type="GO" id="GO:0009089">
    <property type="term" value="P:lysine biosynthetic process via diaminopimelate"/>
    <property type="evidence" value="ECO:0007669"/>
    <property type="project" value="UniProtKB-UniRule"/>
</dbReference>
<keyword evidence="3 5" id="KW-0663">Pyridoxal phosphate</keyword>
<reference evidence="12" key="1">
    <citation type="submission" date="2018-02" db="EMBL/GenBank/DDBJ databases">
        <title>Genome sequencing of Solimonas sp. HR-BB.</title>
        <authorList>
            <person name="Lee Y."/>
            <person name="Jeon C.O."/>
        </authorList>
    </citation>
    <scope>NUCLEOTIDE SEQUENCE [LARGE SCALE GENOMIC DNA]</scope>
    <source>
        <strain evidence="12">HR-U</strain>
    </source>
</reference>
<dbReference type="SUPFAM" id="SSF50621">
    <property type="entry name" value="Alanine racemase C-terminal domain-like"/>
    <property type="match status" value="1"/>
</dbReference>
<name>A0A2S7IPP1_9BACT</name>
<keyword evidence="5 8" id="KW-0457">Lysine biosynthesis</keyword>
<dbReference type="PROSITE" id="PS00878">
    <property type="entry name" value="ODR_DC_2_1"/>
    <property type="match status" value="1"/>
</dbReference>
<feature type="binding site" evidence="5">
    <location>
        <position position="366"/>
    </location>
    <ligand>
        <name>substrate</name>
    </ligand>
</feature>
<feature type="binding site" evidence="5">
    <location>
        <position position="227"/>
    </location>
    <ligand>
        <name>pyridoxal 5'-phosphate</name>
        <dbReference type="ChEBI" id="CHEBI:597326"/>
    </ligand>
</feature>
<evidence type="ECO:0000259" key="9">
    <source>
        <dbReference type="Pfam" id="PF00278"/>
    </source>
</evidence>
<dbReference type="EC" id="4.1.1.20" evidence="5 6"/>
<dbReference type="AlphaFoldDB" id="A0A2S7IPP1"/>
<feature type="binding site" evidence="5">
    <location>
        <position position="366"/>
    </location>
    <ligand>
        <name>pyridoxal 5'-phosphate</name>
        <dbReference type="ChEBI" id="CHEBI:597326"/>
    </ligand>
</feature>
<evidence type="ECO:0000313" key="12">
    <source>
        <dbReference type="Proteomes" id="UP000239590"/>
    </source>
</evidence>
<dbReference type="InterPro" id="IPR022643">
    <property type="entry name" value="De-COase2_C"/>
</dbReference>
<evidence type="ECO:0000256" key="7">
    <source>
        <dbReference type="PIRSR" id="PIRSR600183-50"/>
    </source>
</evidence>
<keyword evidence="4 5" id="KW-0456">Lyase</keyword>
<dbReference type="RefSeq" id="WP_094808449.1">
    <property type="nucleotide sequence ID" value="NZ_PTRA01000001.1"/>
</dbReference>
<dbReference type="InterPro" id="IPR002986">
    <property type="entry name" value="DAP_deCOOHase_LysA"/>
</dbReference>
<feature type="modified residue" description="N6-(pyridoxal phosphate)lysine" evidence="5 7">
    <location>
        <position position="57"/>
    </location>
</feature>
<evidence type="ECO:0000256" key="2">
    <source>
        <dbReference type="ARBA" id="ARBA00022793"/>
    </source>
</evidence>
<accession>A0A2S7IPP1</accession>
<dbReference type="GO" id="GO:0030170">
    <property type="term" value="F:pyridoxal phosphate binding"/>
    <property type="evidence" value="ECO:0007669"/>
    <property type="project" value="UniProtKB-UniRule"/>
</dbReference>
<dbReference type="InterPro" id="IPR022653">
    <property type="entry name" value="De-COase2_pyr-phos_BS"/>
</dbReference>
<feature type="binding site" evidence="5">
    <location>
        <position position="307"/>
    </location>
    <ligand>
        <name>substrate</name>
    </ligand>
</feature>
<dbReference type="Gene3D" id="2.40.37.10">
    <property type="entry name" value="Lyase, Ornithine Decarboxylase, Chain A, domain 1"/>
    <property type="match status" value="1"/>
</dbReference>
<comment type="similarity">
    <text evidence="5">Belongs to the Orn/Lys/Arg decarboxylase class-II family. LysA subfamily.</text>
</comment>
<dbReference type="Pfam" id="PF00278">
    <property type="entry name" value="Orn_DAP_Arg_deC"/>
    <property type="match status" value="1"/>
</dbReference>
<feature type="binding site" evidence="5">
    <location>
        <position position="311"/>
    </location>
    <ligand>
        <name>substrate</name>
    </ligand>
</feature>
<evidence type="ECO:0000256" key="4">
    <source>
        <dbReference type="ARBA" id="ARBA00023239"/>
    </source>
</evidence>
<dbReference type="InterPro" id="IPR022644">
    <property type="entry name" value="De-COase2_N"/>
</dbReference>
<dbReference type="PANTHER" id="PTHR43727:SF2">
    <property type="entry name" value="GROUP IV DECARBOXYLASE"/>
    <property type="match status" value="1"/>
</dbReference>
<dbReference type="SUPFAM" id="SSF51419">
    <property type="entry name" value="PLP-binding barrel"/>
    <property type="match status" value="1"/>
</dbReference>
<dbReference type="InterPro" id="IPR009006">
    <property type="entry name" value="Ala_racemase/Decarboxylase_C"/>
</dbReference>
<dbReference type="GO" id="GO:0008836">
    <property type="term" value="F:diaminopimelate decarboxylase activity"/>
    <property type="evidence" value="ECO:0007669"/>
    <property type="project" value="UniProtKB-UniRule"/>
</dbReference>
<dbReference type="PANTHER" id="PTHR43727">
    <property type="entry name" value="DIAMINOPIMELATE DECARBOXYLASE"/>
    <property type="match status" value="1"/>
</dbReference>
<keyword evidence="12" id="KW-1185">Reference proteome</keyword>
<dbReference type="InterPro" id="IPR029066">
    <property type="entry name" value="PLP-binding_barrel"/>
</dbReference>
<evidence type="ECO:0000256" key="1">
    <source>
        <dbReference type="ARBA" id="ARBA00001933"/>
    </source>
</evidence>